<name>A0A372M8F7_9ACTN</name>
<accession>A0A372M8F7</accession>
<protein>
    <recommendedName>
        <fullName evidence="1">DUF6194 domain-containing protein</fullName>
    </recommendedName>
</protein>
<sequence length="154" mass="16629">MDRIVRAVRGFDGALVTLPAPGSEYPELAWGDAFFSYAPDGRLPQHTQPYGTIVTKNYPGDTSSDLDRPGRFRVNIHVGRQALRELVGEQPDGDGAEPAVDPAAADTIGPHPVYAAQGWIAVVAPGPRTLDTVLRLLAEAHDAARTRHERRGAR</sequence>
<dbReference type="Proteomes" id="UP000263094">
    <property type="component" value="Unassembled WGS sequence"/>
</dbReference>
<dbReference type="OrthoDB" id="9783727at2"/>
<evidence type="ECO:0000313" key="3">
    <source>
        <dbReference type="Proteomes" id="UP000263094"/>
    </source>
</evidence>
<dbReference type="EMBL" id="QUAK01000043">
    <property type="protein sequence ID" value="RFU87119.1"/>
    <property type="molecule type" value="Genomic_DNA"/>
</dbReference>
<organism evidence="2 3">
    <name type="scientific">Streptomyces triticagri</name>
    <dbReference type="NCBI Taxonomy" id="2293568"/>
    <lineage>
        <taxon>Bacteria</taxon>
        <taxon>Bacillati</taxon>
        <taxon>Actinomycetota</taxon>
        <taxon>Actinomycetes</taxon>
        <taxon>Kitasatosporales</taxon>
        <taxon>Streptomycetaceae</taxon>
        <taxon>Streptomyces</taxon>
    </lineage>
</organism>
<evidence type="ECO:0000259" key="1">
    <source>
        <dbReference type="Pfam" id="PF19694"/>
    </source>
</evidence>
<gene>
    <name evidence="2" type="ORF">DY218_08695</name>
</gene>
<feature type="domain" description="DUF6194" evidence="1">
    <location>
        <begin position="1"/>
        <end position="152"/>
    </location>
</feature>
<comment type="caution">
    <text evidence="2">The sequence shown here is derived from an EMBL/GenBank/DDBJ whole genome shotgun (WGS) entry which is preliminary data.</text>
</comment>
<dbReference type="AlphaFoldDB" id="A0A372M8F7"/>
<dbReference type="Pfam" id="PF19694">
    <property type="entry name" value="DUF6194"/>
    <property type="match status" value="1"/>
</dbReference>
<keyword evidence="3" id="KW-1185">Reference proteome</keyword>
<evidence type="ECO:0000313" key="2">
    <source>
        <dbReference type="EMBL" id="RFU87119.1"/>
    </source>
</evidence>
<proteinExistence type="predicted"/>
<reference evidence="2 3" key="1">
    <citation type="submission" date="2018-08" db="EMBL/GenBank/DDBJ databases">
        <title>Isolation, diversity and antifungal activity of Actinobacteria from wheat.</title>
        <authorList>
            <person name="Han C."/>
        </authorList>
    </citation>
    <scope>NUCLEOTIDE SEQUENCE [LARGE SCALE GENOMIC DNA]</scope>
    <source>
        <strain evidence="2 3">NEAU-YY421</strain>
    </source>
</reference>
<dbReference type="RefSeq" id="WP_128555343.1">
    <property type="nucleotide sequence ID" value="NZ_QUAK01000043.1"/>
</dbReference>
<dbReference type="InterPro" id="IPR045676">
    <property type="entry name" value="DUF6194"/>
</dbReference>